<dbReference type="Proteomes" id="UP000280708">
    <property type="component" value="Chromosome"/>
</dbReference>
<name>A0A085JYQ2_SPHYA</name>
<evidence type="ECO:0000313" key="2">
    <source>
        <dbReference type="Proteomes" id="UP000280708"/>
    </source>
</evidence>
<evidence type="ECO:0000313" key="1">
    <source>
        <dbReference type="EMBL" id="AYO79248.1"/>
    </source>
</evidence>
<accession>A0A085JYQ2</accession>
<organism evidence="1 2">
    <name type="scientific">Sphingobium yanoikuyae</name>
    <name type="common">Sphingomonas yanoikuyae</name>
    <dbReference type="NCBI Taxonomy" id="13690"/>
    <lineage>
        <taxon>Bacteria</taxon>
        <taxon>Pseudomonadati</taxon>
        <taxon>Pseudomonadota</taxon>
        <taxon>Alphaproteobacteria</taxon>
        <taxon>Sphingomonadales</taxon>
        <taxon>Sphingomonadaceae</taxon>
        <taxon>Sphingobium</taxon>
    </lineage>
</organism>
<dbReference type="RefSeq" id="WP_037513400.1">
    <property type="nucleotide sequence ID" value="NZ_CP033230.1"/>
</dbReference>
<dbReference type="AlphaFoldDB" id="A0A085JYQ2"/>
<sequence length="141" mass="16023">MVRKSYKTRHQLFLPEEMSKRLEQLATSSGRARSEILVEALDAWFNRRAAGKGDEAIAIRLSRIERNSDWLRRNQALVWEILARLVKHQLIVGLMNPPGDDAVARGAKLFAALIDEMADRFAGKEAPVSDDPVMRKLRSLQ</sequence>
<dbReference type="EMBL" id="CP033230">
    <property type="protein sequence ID" value="AYO79248.1"/>
    <property type="molecule type" value="Genomic_DNA"/>
</dbReference>
<proteinExistence type="predicted"/>
<reference evidence="1 2" key="1">
    <citation type="submission" date="2018-10" db="EMBL/GenBank/DDBJ databases">
        <title>Characterization and genome analysis of a novel bacterium Sphingobium yanoikuyae SJTF8 capable of degrading PAHs.</title>
        <authorList>
            <person name="Yin C."/>
            <person name="Xiong W."/>
            <person name="Liang R."/>
        </authorList>
    </citation>
    <scope>NUCLEOTIDE SEQUENCE [LARGE SCALE GENOMIC DNA]</scope>
    <source>
        <strain evidence="1 2">SJTF8</strain>
    </source>
</reference>
<protein>
    <submittedName>
        <fullName evidence="1">Uncharacterized protein</fullName>
    </submittedName>
</protein>
<gene>
    <name evidence="1" type="ORF">EBF16_21600</name>
</gene>